<reference evidence="6" key="1">
    <citation type="submission" date="2020-03" db="EMBL/GenBank/DDBJ databases">
        <authorList>
            <person name="Guo F."/>
        </authorList>
    </citation>
    <scope>NUCLEOTIDE SEQUENCE</scope>
    <source>
        <strain evidence="6">JCM 30134</strain>
    </source>
</reference>
<dbReference type="InterPro" id="IPR036291">
    <property type="entry name" value="NAD(P)-bd_dom_sf"/>
</dbReference>
<dbReference type="GO" id="GO:0005829">
    <property type="term" value="C:cytosol"/>
    <property type="evidence" value="ECO:0007669"/>
    <property type="project" value="TreeGrafter"/>
</dbReference>
<dbReference type="InterPro" id="IPR029752">
    <property type="entry name" value="D-isomer_DH_CS1"/>
</dbReference>
<dbReference type="InterPro" id="IPR006140">
    <property type="entry name" value="D-isomer_DH_NAD-bd"/>
</dbReference>
<dbReference type="InterPro" id="IPR050223">
    <property type="entry name" value="D-isomer_2-hydroxyacid_DH"/>
</dbReference>
<evidence type="ECO:0000259" key="4">
    <source>
        <dbReference type="Pfam" id="PF00389"/>
    </source>
</evidence>
<dbReference type="PANTHER" id="PTHR10996">
    <property type="entry name" value="2-HYDROXYACID DEHYDROGENASE-RELATED"/>
    <property type="match status" value="1"/>
</dbReference>
<protein>
    <recommendedName>
        <fullName evidence="8">D-3-phosphoglycerate dehydrogenase</fullName>
    </recommendedName>
</protein>
<organism evidence="6 7">
    <name type="scientific">Pseudomaricurvus hydrocarbonicus</name>
    <dbReference type="NCBI Taxonomy" id="1470433"/>
    <lineage>
        <taxon>Bacteria</taxon>
        <taxon>Pseudomonadati</taxon>
        <taxon>Pseudomonadota</taxon>
        <taxon>Gammaproteobacteria</taxon>
        <taxon>Cellvibrionales</taxon>
        <taxon>Cellvibrionaceae</taxon>
        <taxon>Pseudomaricurvus</taxon>
    </lineage>
</organism>
<dbReference type="SUPFAM" id="SSF51735">
    <property type="entry name" value="NAD(P)-binding Rossmann-fold domains"/>
    <property type="match status" value="1"/>
</dbReference>
<dbReference type="PANTHER" id="PTHR10996:SF283">
    <property type="entry name" value="GLYOXYLATE_HYDROXYPYRUVATE REDUCTASE B"/>
    <property type="match status" value="1"/>
</dbReference>
<comment type="caution">
    <text evidence="6">The sequence shown here is derived from an EMBL/GenBank/DDBJ whole genome shotgun (WGS) entry which is preliminary data.</text>
</comment>
<sequence>MKAFLTRETYNTPMLTEMLLAAGIELEVRAEPSVCPPEVLEQKIGQVDALLTHTEDHIDRALLSKASPRLKVVANMGIGFSNIDVSAAREWDIAVTNTPTEEAFAATAEATVAMLLSIARRIPALHVERRAMDCDPDPSFLRPTATSVRDKVVGIVGMGRIGSRVAKIMHGGFDNRIQYFDLLAKPDLETAIGARQVDLATLMQSSDFIVVNMPLSEQTHGLVSAEMIALMPNHATFINTARSELVDEDALVARLNAGSLHGAGLDVYGPAVNHITADNIALTSHFANFEDRAYTDMTQLVADNVIAMLTTGRALTPVTE</sequence>
<gene>
    <name evidence="6" type="ORF">G8770_09825</name>
</gene>
<keyword evidence="1 3" id="KW-0560">Oxidoreductase</keyword>
<accession>A0A9E5JV42</accession>
<evidence type="ECO:0000259" key="5">
    <source>
        <dbReference type="Pfam" id="PF02826"/>
    </source>
</evidence>
<evidence type="ECO:0008006" key="8">
    <source>
        <dbReference type="Google" id="ProtNLM"/>
    </source>
</evidence>
<evidence type="ECO:0000256" key="2">
    <source>
        <dbReference type="ARBA" id="ARBA00023027"/>
    </source>
</evidence>
<dbReference type="GO" id="GO:0030267">
    <property type="term" value="F:glyoxylate reductase (NADPH) activity"/>
    <property type="evidence" value="ECO:0007669"/>
    <property type="project" value="TreeGrafter"/>
</dbReference>
<dbReference type="Pfam" id="PF02826">
    <property type="entry name" value="2-Hacid_dh_C"/>
    <property type="match status" value="1"/>
</dbReference>
<proteinExistence type="inferred from homology"/>
<feature type="domain" description="D-isomer specific 2-hydroxyacid dehydrogenase catalytic" evidence="4">
    <location>
        <begin position="17"/>
        <end position="318"/>
    </location>
</feature>
<name>A0A9E5JV42_9GAMM</name>
<dbReference type="GO" id="GO:0016618">
    <property type="term" value="F:hydroxypyruvate reductase [NAD(P)H] activity"/>
    <property type="evidence" value="ECO:0007669"/>
    <property type="project" value="TreeGrafter"/>
</dbReference>
<dbReference type="RefSeq" id="WP_167185561.1">
    <property type="nucleotide sequence ID" value="NZ_JAAONZ010000006.1"/>
</dbReference>
<dbReference type="AlphaFoldDB" id="A0A9E5JV42"/>
<evidence type="ECO:0000256" key="1">
    <source>
        <dbReference type="ARBA" id="ARBA00023002"/>
    </source>
</evidence>
<evidence type="ECO:0000313" key="6">
    <source>
        <dbReference type="EMBL" id="NHO65839.1"/>
    </source>
</evidence>
<feature type="domain" description="D-isomer specific 2-hydroxyacid dehydrogenase NAD-binding" evidence="5">
    <location>
        <begin position="112"/>
        <end position="287"/>
    </location>
</feature>
<comment type="similarity">
    <text evidence="3">Belongs to the D-isomer specific 2-hydroxyacid dehydrogenase family.</text>
</comment>
<keyword evidence="2" id="KW-0520">NAD</keyword>
<dbReference type="GO" id="GO:0051287">
    <property type="term" value="F:NAD binding"/>
    <property type="evidence" value="ECO:0007669"/>
    <property type="project" value="InterPro"/>
</dbReference>
<dbReference type="Pfam" id="PF00389">
    <property type="entry name" value="2-Hacid_dh"/>
    <property type="match status" value="1"/>
</dbReference>
<dbReference type="SUPFAM" id="SSF52283">
    <property type="entry name" value="Formate/glycerate dehydrogenase catalytic domain-like"/>
    <property type="match status" value="1"/>
</dbReference>
<dbReference type="EMBL" id="JAAONZ010000006">
    <property type="protein sequence ID" value="NHO65839.1"/>
    <property type="molecule type" value="Genomic_DNA"/>
</dbReference>
<evidence type="ECO:0000256" key="3">
    <source>
        <dbReference type="RuleBase" id="RU003719"/>
    </source>
</evidence>
<evidence type="ECO:0000313" key="7">
    <source>
        <dbReference type="Proteomes" id="UP000787472"/>
    </source>
</evidence>
<dbReference type="Proteomes" id="UP000787472">
    <property type="component" value="Unassembled WGS sequence"/>
</dbReference>
<dbReference type="InterPro" id="IPR006139">
    <property type="entry name" value="D-isomer_2_OHA_DH_cat_dom"/>
</dbReference>
<dbReference type="PROSITE" id="PS00065">
    <property type="entry name" value="D_2_HYDROXYACID_DH_1"/>
    <property type="match status" value="1"/>
</dbReference>
<dbReference type="Gene3D" id="3.40.50.720">
    <property type="entry name" value="NAD(P)-binding Rossmann-like Domain"/>
    <property type="match status" value="2"/>
</dbReference>
<keyword evidence="7" id="KW-1185">Reference proteome</keyword>